<evidence type="ECO:0000313" key="2">
    <source>
        <dbReference type="EMBL" id="MFL4470251.1"/>
    </source>
</evidence>
<dbReference type="Proteomes" id="UP001627408">
    <property type="component" value="Unassembled WGS sequence"/>
</dbReference>
<feature type="transmembrane region" description="Helical" evidence="1">
    <location>
        <begin position="103"/>
        <end position="122"/>
    </location>
</feature>
<protein>
    <recommendedName>
        <fullName evidence="4">DUF423 domain-containing protein</fullName>
    </recommendedName>
</protein>
<gene>
    <name evidence="2" type="ORF">ACERZ8_10325</name>
</gene>
<evidence type="ECO:0000256" key="1">
    <source>
        <dbReference type="SAM" id="Phobius"/>
    </source>
</evidence>
<keyword evidence="3" id="KW-1185">Reference proteome</keyword>
<name>A0ABW8UT13_9RHOB</name>
<proteinExistence type="predicted"/>
<feature type="transmembrane region" description="Helical" evidence="1">
    <location>
        <begin position="73"/>
        <end position="97"/>
    </location>
</feature>
<keyword evidence="1" id="KW-0472">Membrane</keyword>
<dbReference type="EMBL" id="JBHDIY010000002">
    <property type="protein sequence ID" value="MFL4470251.1"/>
    <property type="molecule type" value="Genomic_DNA"/>
</dbReference>
<organism evidence="2 3">
    <name type="scientific">Tateyamaria armeniaca</name>
    <dbReference type="NCBI Taxonomy" id="2518930"/>
    <lineage>
        <taxon>Bacteria</taxon>
        <taxon>Pseudomonadati</taxon>
        <taxon>Pseudomonadota</taxon>
        <taxon>Alphaproteobacteria</taxon>
        <taxon>Rhodobacterales</taxon>
        <taxon>Roseobacteraceae</taxon>
        <taxon>Tateyamaria</taxon>
    </lineage>
</organism>
<reference evidence="2 3" key="1">
    <citation type="submission" date="2024-08" db="EMBL/GenBank/DDBJ databases">
        <title>Tateyamaria sp. nov., isolated from marine algae.</title>
        <authorList>
            <person name="Choi B.J."/>
            <person name="Kim J.M."/>
            <person name="Lee J.K."/>
            <person name="Choi D.G."/>
            <person name="Bayburt H."/>
            <person name="Baek J.H."/>
            <person name="Han D.M."/>
            <person name="Jeon C.O."/>
        </authorList>
    </citation>
    <scope>NUCLEOTIDE SEQUENCE [LARGE SCALE GENOMIC DNA]</scope>
    <source>
        <strain evidence="2 3">KMU-156</strain>
    </source>
</reference>
<keyword evidence="1" id="KW-1133">Transmembrane helix</keyword>
<feature type="transmembrane region" description="Helical" evidence="1">
    <location>
        <begin position="45"/>
        <end position="66"/>
    </location>
</feature>
<keyword evidence="1" id="KW-0812">Transmembrane</keyword>
<evidence type="ECO:0008006" key="4">
    <source>
        <dbReference type="Google" id="ProtNLM"/>
    </source>
</evidence>
<comment type="caution">
    <text evidence="2">The sequence shown here is derived from an EMBL/GenBank/DDBJ whole genome shotgun (WGS) entry which is preliminary data.</text>
</comment>
<sequence length="123" mass="13158">MTHPFLVAAGALAALWLLVHVFVGGRQIAQPLVAATALDPLVRHTQYLCWHFTTVAIACMSGFLLWAAYSGDLAYAVAGTVLALGFFTVGVGLVLYLKDSHIRLPQGWLFLPVALLGILGLVQ</sequence>
<accession>A0ABW8UT13</accession>
<evidence type="ECO:0000313" key="3">
    <source>
        <dbReference type="Proteomes" id="UP001627408"/>
    </source>
</evidence>
<dbReference type="RefSeq" id="WP_407592118.1">
    <property type="nucleotide sequence ID" value="NZ_JBHDIY010000002.1"/>
</dbReference>